<organism evidence="2 3">
    <name type="scientific">Micractinium conductrix</name>
    <dbReference type="NCBI Taxonomy" id="554055"/>
    <lineage>
        <taxon>Eukaryota</taxon>
        <taxon>Viridiplantae</taxon>
        <taxon>Chlorophyta</taxon>
        <taxon>core chlorophytes</taxon>
        <taxon>Trebouxiophyceae</taxon>
        <taxon>Chlorellales</taxon>
        <taxon>Chlorellaceae</taxon>
        <taxon>Chlorella clade</taxon>
        <taxon>Micractinium</taxon>
    </lineage>
</organism>
<sequence length="346" mass="34837">MDTSSDSSEWLDSDSDWEPELEGAACKPAAAAAAAAAGGSKAGGVELRAVFGCSRRQPEKESRQPSHKKPVASKKAGCLFELRVEVENGIAEVTERHGHNGHTPGNSEDVRWLPPCAAVVAKIEETLLPVIAAAHNSGGDAAGSPPRLPAAPSAPASSTPSAPAAPTAAPVLDQTPSMAVGKAVVDPMGKCLVDLDGDSNNDGEAAAAAGAGHSEGASAMAAAAAGCSGKGGSSRVQIETQHLHLISDGAAAPAPVVTVPPRSEPVKMPIGELRAFLAAYEEKNCVTLVLKRVGRLRSRVNFEAELERLTAKAAAQTATEDEAAAAALALCSAGPSAGPTTSAETT</sequence>
<evidence type="ECO:0000256" key="1">
    <source>
        <dbReference type="SAM" id="MobiDB-lite"/>
    </source>
</evidence>
<reference evidence="2 3" key="1">
    <citation type="journal article" date="2018" name="Plant J.">
        <title>Genome sequences of Chlorella sorokiniana UTEX 1602 and Micractinium conductrix SAG 241.80: implications to maltose excretion by a green alga.</title>
        <authorList>
            <person name="Arriola M.B."/>
            <person name="Velmurugan N."/>
            <person name="Zhang Y."/>
            <person name="Plunkett M.H."/>
            <person name="Hondzo H."/>
            <person name="Barney B.M."/>
        </authorList>
    </citation>
    <scope>NUCLEOTIDE SEQUENCE [LARGE SCALE GENOMIC DNA]</scope>
    <source>
        <strain evidence="2 3">SAG 241.80</strain>
    </source>
</reference>
<gene>
    <name evidence="2" type="ORF">C2E20_8635</name>
</gene>
<dbReference type="EMBL" id="LHPF02000050">
    <property type="protein sequence ID" value="PSC67707.1"/>
    <property type="molecule type" value="Genomic_DNA"/>
</dbReference>
<dbReference type="Proteomes" id="UP000239649">
    <property type="component" value="Unassembled WGS sequence"/>
</dbReference>
<feature type="compositionally biased region" description="Acidic residues" evidence="1">
    <location>
        <begin position="9"/>
        <end position="21"/>
    </location>
</feature>
<keyword evidence="3" id="KW-1185">Reference proteome</keyword>
<dbReference type="AlphaFoldDB" id="A0A2P6V0T6"/>
<feature type="region of interest" description="Disordered" evidence="1">
    <location>
        <begin position="1"/>
        <end position="21"/>
    </location>
</feature>
<protein>
    <submittedName>
        <fullName evidence="2">Uncharacterized protein</fullName>
    </submittedName>
</protein>
<accession>A0A2P6V0T6</accession>
<dbReference type="OrthoDB" id="521051at2759"/>
<comment type="caution">
    <text evidence="2">The sequence shown here is derived from an EMBL/GenBank/DDBJ whole genome shotgun (WGS) entry which is preliminary data.</text>
</comment>
<evidence type="ECO:0000313" key="3">
    <source>
        <dbReference type="Proteomes" id="UP000239649"/>
    </source>
</evidence>
<evidence type="ECO:0000313" key="2">
    <source>
        <dbReference type="EMBL" id="PSC67707.1"/>
    </source>
</evidence>
<feature type="compositionally biased region" description="Low complexity" evidence="1">
    <location>
        <begin position="142"/>
        <end position="169"/>
    </location>
</feature>
<feature type="region of interest" description="Disordered" evidence="1">
    <location>
        <begin position="138"/>
        <end position="169"/>
    </location>
</feature>
<name>A0A2P6V0T6_9CHLO</name>
<proteinExistence type="predicted"/>